<organism evidence="1 2">
    <name type="scientific">Lawsonibacter faecis</name>
    <dbReference type="NCBI Taxonomy" id="2763052"/>
    <lineage>
        <taxon>Bacteria</taxon>
        <taxon>Bacillati</taxon>
        <taxon>Bacillota</taxon>
        <taxon>Clostridia</taxon>
        <taxon>Eubacteriales</taxon>
        <taxon>Oscillospiraceae</taxon>
        <taxon>Lawsonibacter</taxon>
    </lineage>
</organism>
<reference evidence="1" key="1">
    <citation type="submission" date="2020-08" db="EMBL/GenBank/DDBJ databases">
        <title>Genome public.</title>
        <authorList>
            <person name="Liu C."/>
            <person name="Sun Q."/>
        </authorList>
    </citation>
    <scope>NUCLEOTIDE SEQUENCE</scope>
    <source>
        <strain evidence="1">NSJ-52</strain>
    </source>
</reference>
<sequence length="122" mass="13366">MILVIGGANQGKLAYILEKTGLSPEDVARDPGTAEHKPIFDDLERWMRLHPDTGLEGLLAANPDVIIVCDEVGCGVVPIDKADRAWREAVGRLCCHLARRADRVVRVFCGLPSPLKGELPWN</sequence>
<dbReference type="EMBL" id="JACOPQ010000019">
    <property type="protein sequence ID" value="MBC5738670.1"/>
    <property type="molecule type" value="Genomic_DNA"/>
</dbReference>
<dbReference type="GO" id="GO:0000166">
    <property type="term" value="F:nucleotide binding"/>
    <property type="evidence" value="ECO:0007669"/>
    <property type="project" value="InterPro"/>
</dbReference>
<proteinExistence type="predicted"/>
<dbReference type="Pfam" id="PF02283">
    <property type="entry name" value="CobU"/>
    <property type="match status" value="1"/>
</dbReference>
<dbReference type="InterPro" id="IPR003203">
    <property type="entry name" value="CobU/CobP"/>
</dbReference>
<dbReference type="GO" id="GO:0043752">
    <property type="term" value="F:adenosylcobinamide kinase activity"/>
    <property type="evidence" value="ECO:0007669"/>
    <property type="project" value="InterPro"/>
</dbReference>
<evidence type="ECO:0000313" key="1">
    <source>
        <dbReference type="EMBL" id="MBC5738670.1"/>
    </source>
</evidence>
<protein>
    <submittedName>
        <fullName evidence="1">Bifunctional adenosylcobinamide kinase/adenosylcobinamide-phosphate guanylyltransferase</fullName>
    </submittedName>
</protein>
<evidence type="ECO:0000313" key="2">
    <source>
        <dbReference type="Proteomes" id="UP000607645"/>
    </source>
</evidence>
<dbReference type="Proteomes" id="UP000607645">
    <property type="component" value="Unassembled WGS sequence"/>
</dbReference>
<comment type="caution">
    <text evidence="1">The sequence shown here is derived from an EMBL/GenBank/DDBJ whole genome shotgun (WGS) entry which is preliminary data.</text>
</comment>
<dbReference type="SUPFAM" id="SSF52540">
    <property type="entry name" value="P-loop containing nucleoside triphosphate hydrolases"/>
    <property type="match status" value="1"/>
</dbReference>
<keyword evidence="2" id="KW-1185">Reference proteome</keyword>
<dbReference type="RefSeq" id="WP_186920335.1">
    <property type="nucleotide sequence ID" value="NZ_JACOPQ010000019.1"/>
</dbReference>
<dbReference type="InterPro" id="IPR027417">
    <property type="entry name" value="P-loop_NTPase"/>
</dbReference>
<keyword evidence="1" id="KW-0808">Transferase</keyword>
<dbReference type="GO" id="GO:0016779">
    <property type="term" value="F:nucleotidyltransferase activity"/>
    <property type="evidence" value="ECO:0007669"/>
    <property type="project" value="UniProtKB-KW"/>
</dbReference>
<keyword evidence="1" id="KW-0418">Kinase</keyword>
<accession>A0A8J6JPS3</accession>
<keyword evidence="1" id="KW-0548">Nucleotidyltransferase</keyword>
<dbReference type="UniPathway" id="UPA00148">
    <property type="reaction ID" value="UER00236"/>
</dbReference>
<dbReference type="AlphaFoldDB" id="A0A8J6JPS3"/>
<dbReference type="Gene3D" id="3.40.50.300">
    <property type="entry name" value="P-loop containing nucleotide triphosphate hydrolases"/>
    <property type="match status" value="1"/>
</dbReference>
<gene>
    <name evidence="1" type="ORF">H8S62_16790</name>
</gene>
<dbReference type="GO" id="GO:0009236">
    <property type="term" value="P:cobalamin biosynthetic process"/>
    <property type="evidence" value="ECO:0007669"/>
    <property type="project" value="UniProtKB-UniPathway"/>
</dbReference>
<name>A0A8J6JPS3_9FIRM</name>